<accession>A0A3B0Y2Z6</accession>
<dbReference type="EMBL" id="UOFJ01000481">
    <property type="protein sequence ID" value="VAW69967.1"/>
    <property type="molecule type" value="Genomic_DNA"/>
</dbReference>
<organism evidence="1">
    <name type="scientific">hydrothermal vent metagenome</name>
    <dbReference type="NCBI Taxonomy" id="652676"/>
    <lineage>
        <taxon>unclassified sequences</taxon>
        <taxon>metagenomes</taxon>
        <taxon>ecological metagenomes</taxon>
    </lineage>
</organism>
<proteinExistence type="predicted"/>
<gene>
    <name evidence="1" type="ORF">MNBD_GAMMA10-1341</name>
</gene>
<name>A0A3B0Y2Z6_9ZZZZ</name>
<evidence type="ECO:0000313" key="1">
    <source>
        <dbReference type="EMBL" id="VAW69967.1"/>
    </source>
</evidence>
<sequence>MPNRVSSYNKYFALLIKIILFSSLTWKNQLSHESLHNNDNLVCEKCLVHSY</sequence>
<reference evidence="1" key="1">
    <citation type="submission" date="2018-06" db="EMBL/GenBank/DDBJ databases">
        <authorList>
            <person name="Zhirakovskaya E."/>
        </authorList>
    </citation>
    <scope>NUCLEOTIDE SEQUENCE</scope>
</reference>
<dbReference type="AlphaFoldDB" id="A0A3B0Y2Z6"/>
<protein>
    <submittedName>
        <fullName evidence="1">Uncharacterized protein</fullName>
    </submittedName>
</protein>